<organism evidence="6 7">
    <name type="scientific">Tritonibacter mobilis F1926</name>
    <dbReference type="NCBI Taxonomy" id="1265309"/>
    <lineage>
        <taxon>Bacteria</taxon>
        <taxon>Pseudomonadati</taxon>
        <taxon>Pseudomonadota</taxon>
        <taxon>Alphaproteobacteria</taxon>
        <taxon>Rhodobacterales</taxon>
        <taxon>Paracoccaceae</taxon>
        <taxon>Tritonibacter</taxon>
    </lineage>
</organism>
<keyword evidence="4" id="KW-0808">Transferase</keyword>
<dbReference type="GeneID" id="28251928"/>
<evidence type="ECO:0000256" key="3">
    <source>
        <dbReference type="ARBA" id="ARBA00022676"/>
    </source>
</evidence>
<dbReference type="Pfam" id="PF07429">
    <property type="entry name" value="Glyco_transf_56"/>
    <property type="match status" value="1"/>
</dbReference>
<dbReference type="GO" id="GO:0008417">
    <property type="term" value="F:fucosyltransferase activity"/>
    <property type="evidence" value="ECO:0007669"/>
    <property type="project" value="InterPro"/>
</dbReference>
<evidence type="ECO:0000256" key="1">
    <source>
        <dbReference type="ARBA" id="ARBA00022475"/>
    </source>
</evidence>
<protein>
    <recommendedName>
        <fullName evidence="8">4-alpha-L-fucosyltransferase</fullName>
    </recommendedName>
</protein>
<evidence type="ECO:0000313" key="6">
    <source>
        <dbReference type="EMBL" id="ANP42814.1"/>
    </source>
</evidence>
<geneLocation type="plasmid" evidence="6 7">
    <name>unnamed1</name>
</geneLocation>
<dbReference type="GO" id="GO:0009246">
    <property type="term" value="P:enterobacterial common antigen biosynthetic process"/>
    <property type="evidence" value="ECO:0007669"/>
    <property type="project" value="InterPro"/>
</dbReference>
<dbReference type="EMBL" id="CP015231">
    <property type="protein sequence ID" value="ANP42814.1"/>
    <property type="molecule type" value="Genomic_DNA"/>
</dbReference>
<sequence>MRKGNTEMKFIHLIPDSNHLVSLAKNLADIKSDDAHEIVVLPSNSHQKSFVVKAQDIWPSTATFTGNLAFAPEDIVIVHSLFLQHSFEISKQLIQRRAHVVWCMWGGDLHMVAQAPAGFDFLNGFSCAISFCGELVRYPQITLPEIPGSCHKVDASTQSSDLDKEKLIILGNSGDPSNDHLYMLELASHFKDHRYHIPFAYNGTPDYRARLIDKARDLGVWEKTTLQEGMLPLEEYNSIIARAELYFAAHNRQQALGSLASAYLNNTRVFMRRVITTPSGQTMANPGYLQMMNFGYPDVEDICSLENEDFRQAVELSPFVQNQVTDVHMQSTENRAAVFQRVKHICYGRAAQS</sequence>
<evidence type="ECO:0000256" key="5">
    <source>
        <dbReference type="ARBA" id="ARBA00023136"/>
    </source>
</evidence>
<dbReference type="OrthoDB" id="101857at2"/>
<accession>A0A1B1A8B9</accession>
<evidence type="ECO:0000313" key="7">
    <source>
        <dbReference type="Proteomes" id="UP000013243"/>
    </source>
</evidence>
<keyword evidence="2" id="KW-0997">Cell inner membrane</keyword>
<gene>
    <name evidence="6" type="ORF">K529_018800</name>
</gene>
<keyword evidence="5" id="KW-0472">Membrane</keyword>
<evidence type="ECO:0008006" key="8">
    <source>
        <dbReference type="Google" id="ProtNLM"/>
    </source>
</evidence>
<dbReference type="Proteomes" id="UP000013243">
    <property type="component" value="Plasmid unnamed1"/>
</dbReference>
<keyword evidence="1" id="KW-1003">Cell membrane</keyword>
<proteinExistence type="predicted"/>
<dbReference type="RefSeq" id="WP_040643025.1">
    <property type="nucleotide sequence ID" value="NZ_CP015231.1"/>
</dbReference>
<keyword evidence="3" id="KW-0328">Glycosyltransferase</keyword>
<dbReference type="InterPro" id="IPR009993">
    <property type="entry name" value="WecF"/>
</dbReference>
<name>A0A1B1A8B9_9RHOB</name>
<keyword evidence="6" id="KW-0614">Plasmid</keyword>
<dbReference type="KEGG" id="rmb:K529_018800"/>
<evidence type="ECO:0000256" key="4">
    <source>
        <dbReference type="ARBA" id="ARBA00022679"/>
    </source>
</evidence>
<evidence type="ECO:0000256" key="2">
    <source>
        <dbReference type="ARBA" id="ARBA00022519"/>
    </source>
</evidence>
<reference evidence="6 7" key="1">
    <citation type="journal article" date="2016" name="ISME J.">
        <title>Global occurrence and heterogeneity of the Roseobacter-clade species Ruegeria mobilis.</title>
        <authorList>
            <person name="Sonnenschein E."/>
            <person name="Gram L."/>
        </authorList>
    </citation>
    <scope>NUCLEOTIDE SEQUENCE [LARGE SCALE GENOMIC DNA]</scope>
    <source>
        <strain evidence="6 7">F1926</strain>
        <plasmid evidence="6 7">unnamed1</plasmid>
    </source>
</reference>
<dbReference type="AlphaFoldDB" id="A0A1B1A8B9"/>